<organism evidence="1 2">
    <name type="scientific">Streptococcus anginosus F0211</name>
    <dbReference type="NCBI Taxonomy" id="706437"/>
    <lineage>
        <taxon>Bacteria</taxon>
        <taxon>Bacillati</taxon>
        <taxon>Bacillota</taxon>
        <taxon>Bacilli</taxon>
        <taxon>Lactobacillales</taxon>
        <taxon>Streptococcaceae</taxon>
        <taxon>Streptococcus</taxon>
        <taxon>Streptococcus anginosus group</taxon>
    </lineage>
</organism>
<comment type="caution">
    <text evidence="1">The sequence shown here is derived from an EMBL/GenBank/DDBJ whole genome shotgun (WGS) entry which is preliminary data.</text>
</comment>
<evidence type="ECO:0000313" key="1">
    <source>
        <dbReference type="EMBL" id="EFU21908.1"/>
    </source>
</evidence>
<evidence type="ECO:0000313" key="2">
    <source>
        <dbReference type="Proteomes" id="UP000002973"/>
    </source>
</evidence>
<dbReference type="CDD" id="cd02019">
    <property type="entry name" value="NK"/>
    <property type="match status" value="1"/>
</dbReference>
<gene>
    <name evidence="1" type="ORF">HMPREF0813_01260</name>
</gene>
<dbReference type="SUPFAM" id="SSF52540">
    <property type="entry name" value="P-loop containing nucleoside triphosphate hydrolases"/>
    <property type="match status" value="1"/>
</dbReference>
<reference evidence="1 2" key="1">
    <citation type="submission" date="2010-11" db="EMBL/GenBank/DDBJ databases">
        <authorList>
            <person name="Weinstock G."/>
            <person name="Sodergren E."/>
            <person name="Clifton S."/>
            <person name="Fulton L."/>
            <person name="Fulton B."/>
            <person name="Courtney L."/>
            <person name="Fronick C."/>
            <person name="Harrison M."/>
            <person name="Strong C."/>
            <person name="Farmer C."/>
            <person name="Delahaunty K."/>
            <person name="Markovic C."/>
            <person name="Hall O."/>
            <person name="Minx P."/>
            <person name="Tomlinson C."/>
            <person name="Mitreva M."/>
            <person name="Hou S."/>
            <person name="Chen J."/>
            <person name="Wollam A."/>
            <person name="Pepin K.H."/>
            <person name="Johnson M."/>
            <person name="Bhonagiri V."/>
            <person name="Zhang X."/>
            <person name="Suruliraj S."/>
            <person name="Warren W."/>
            <person name="Chinwalla A."/>
            <person name="Mardis E.R."/>
            <person name="Wilson R.K."/>
        </authorList>
    </citation>
    <scope>NUCLEOTIDE SEQUENCE [LARGE SCALE GENOMIC DNA]</scope>
    <source>
        <strain evidence="1 2">F0211</strain>
    </source>
</reference>
<dbReference type="Gene3D" id="3.40.50.300">
    <property type="entry name" value="P-loop containing nucleotide triphosphate hydrolases"/>
    <property type="match status" value="1"/>
</dbReference>
<name>E6J1X2_STRAP</name>
<dbReference type="InterPro" id="IPR027417">
    <property type="entry name" value="P-loop_NTPase"/>
</dbReference>
<dbReference type="EMBL" id="AECT01000035">
    <property type="protein sequence ID" value="EFU21908.1"/>
    <property type="molecule type" value="Genomic_DNA"/>
</dbReference>
<protein>
    <submittedName>
        <fullName evidence="1">Uncharacterized protein</fullName>
    </submittedName>
</protein>
<dbReference type="eggNOG" id="COG2074">
    <property type="taxonomic scope" value="Bacteria"/>
</dbReference>
<sequence>MKVEPRCDVLLGLPLFILSEGGRVMLYMIGGSPCSGKSTIASLLTQQYGLLHIKLDDLTDQMMDQARANAKPISLLRQDRSPDQIWLRHPEEMAGEEWCFYEEIFPYVTSYLLNNQDKPLLLEGAGLLPHLVKSLEEPAVSYLCLTPTADFQTKHYRQREWVPYVLEDTSNPEQAFENWMQRDILFAQMVRKEAKKLGYPSLMTDGSRSEKETAEEIARLLKLPNTNKIDIKGENYD</sequence>
<dbReference type="AlphaFoldDB" id="E6J1X2"/>
<dbReference type="Proteomes" id="UP000002973">
    <property type="component" value="Unassembled WGS sequence"/>
</dbReference>
<proteinExistence type="predicted"/>
<accession>E6J1X2</accession>